<dbReference type="SMART" id="SM00409">
    <property type="entry name" value="IG"/>
    <property type="match status" value="4"/>
</dbReference>
<dbReference type="CDD" id="cd00096">
    <property type="entry name" value="Ig"/>
    <property type="match status" value="2"/>
</dbReference>
<organism evidence="8 9">
    <name type="scientific">Pocillopora damicornis</name>
    <name type="common">Cauliflower coral</name>
    <name type="synonym">Millepora damicornis</name>
    <dbReference type="NCBI Taxonomy" id="46731"/>
    <lineage>
        <taxon>Eukaryota</taxon>
        <taxon>Metazoa</taxon>
        <taxon>Cnidaria</taxon>
        <taxon>Anthozoa</taxon>
        <taxon>Hexacorallia</taxon>
        <taxon>Scleractinia</taxon>
        <taxon>Astrocoeniina</taxon>
        <taxon>Pocilloporidae</taxon>
        <taxon>Pocillopora</taxon>
    </lineage>
</organism>
<dbReference type="Pfam" id="PF07679">
    <property type="entry name" value="I-set"/>
    <property type="match status" value="2"/>
</dbReference>
<dbReference type="InterPro" id="IPR013783">
    <property type="entry name" value="Ig-like_fold"/>
</dbReference>
<accession>A0A3M6TP32</accession>
<dbReference type="STRING" id="46731.A0A3M6TP32"/>
<dbReference type="SUPFAM" id="SSF48726">
    <property type="entry name" value="Immunoglobulin"/>
    <property type="match status" value="4"/>
</dbReference>
<dbReference type="InterPro" id="IPR051170">
    <property type="entry name" value="Neural/epithelial_adhesion"/>
</dbReference>
<keyword evidence="2" id="KW-0677">Repeat</keyword>
<dbReference type="CDD" id="cd00063">
    <property type="entry name" value="FN3"/>
    <property type="match status" value="2"/>
</dbReference>
<keyword evidence="9" id="KW-1185">Reference proteome</keyword>
<evidence type="ECO:0000256" key="3">
    <source>
        <dbReference type="ARBA" id="ARBA00023157"/>
    </source>
</evidence>
<feature type="domain" description="Ig-like" evidence="6">
    <location>
        <begin position="302"/>
        <end position="389"/>
    </location>
</feature>
<comment type="caution">
    <text evidence="8">The sequence shown here is derived from an EMBL/GenBank/DDBJ whole genome shotgun (WGS) entry which is preliminary data.</text>
</comment>
<dbReference type="EMBL" id="RCHS01003247">
    <property type="protein sequence ID" value="RMX43004.1"/>
    <property type="molecule type" value="Genomic_DNA"/>
</dbReference>
<dbReference type="InterPro" id="IPR036179">
    <property type="entry name" value="Ig-like_dom_sf"/>
</dbReference>
<dbReference type="SUPFAM" id="SSF49265">
    <property type="entry name" value="Fibronectin type III"/>
    <property type="match status" value="1"/>
</dbReference>
<evidence type="ECO:0000313" key="8">
    <source>
        <dbReference type="EMBL" id="RMX43004.1"/>
    </source>
</evidence>
<evidence type="ECO:0000259" key="7">
    <source>
        <dbReference type="PROSITE" id="PS50853"/>
    </source>
</evidence>
<dbReference type="Gene3D" id="2.60.40.10">
    <property type="entry name" value="Immunoglobulins"/>
    <property type="match status" value="7"/>
</dbReference>
<protein>
    <submittedName>
        <fullName evidence="8">Uncharacterized protein</fullName>
    </submittedName>
</protein>
<feature type="chain" id="PRO_5017973246" evidence="5">
    <location>
        <begin position="22"/>
        <end position="700"/>
    </location>
</feature>
<sequence length="700" mass="78526">MLRACALLFAGMASFCGLSMATVTLSKTLITPSPGKTNSVTCTVKDGERFIGWFDPAGKKVPTSSSEKIFVETNGNNHKLKLTDVKVSYGGTYTCKGTTNSKSLKVHVEFDTSDVVSVQHIQIDKEGTIRLGVTGFPTPIFTWKKGSKRVGPNVNSRYSIEDDGSLKISKVEKSDGGNYTCAIEQDGTEDDVKIEVYAVELPKIKPFAQTKKYLTEGYPVTFLCEATGYPLPKYKWFSPKNVELSEFGNIKIQDGNLTFTTVDSAFEKGKYRCEAYIEIGETPEQVGRAEAFVEVVEVYVEPNINPTQGVTKDVKMSGDYKLICQATGYPTPDVRWTRNGEKDPREQQTRGQSMIEFRRIQVEDGGVYTCEAWNSAEDQYGNLIVKRLNKTINVESKPIFDEKASINPVFSYVGNSDPTYVRCKYEGYPTPWVVMTFDGKLKSNATGTAEIEVITDAIKYFGDYKCYAHNKFGWTNRTVTMETAKKPSQVQGLKPVPTCNSIKLTWKAPSENGGMPINKYVLNYETTTRNVDGDSTTYTIRNLERNTRYSIKVRATNKAEWGDMSVVETKTTQFCAPGRPIIYSPKGSLLEEDEFTLKWRRPEDDGGDSNIKYKLEYRVERKGSDGPWKTIETEKQEAKISQMDNKETYKFVLVAINKGGESEKVIKYYKTNYPEETSSQSSLVPRAFLTICLGGMYLLL</sequence>
<dbReference type="PANTHER" id="PTHR12231:SF253">
    <property type="entry name" value="DPR-INTERACTING PROTEIN ETA, ISOFORM B-RELATED"/>
    <property type="match status" value="1"/>
</dbReference>
<dbReference type="Proteomes" id="UP000275408">
    <property type="component" value="Unassembled WGS sequence"/>
</dbReference>
<dbReference type="InterPro" id="IPR003598">
    <property type="entry name" value="Ig_sub2"/>
</dbReference>
<evidence type="ECO:0000256" key="2">
    <source>
        <dbReference type="ARBA" id="ARBA00022737"/>
    </source>
</evidence>
<keyword evidence="1 5" id="KW-0732">Signal</keyword>
<dbReference type="PANTHER" id="PTHR12231">
    <property type="entry name" value="CTX-RELATED TYPE I TRANSMEMBRANE PROTEIN"/>
    <property type="match status" value="1"/>
</dbReference>
<dbReference type="PRINTS" id="PR00014">
    <property type="entry name" value="FNTYPEIII"/>
</dbReference>
<proteinExistence type="predicted"/>
<reference evidence="8 9" key="1">
    <citation type="journal article" date="2018" name="Sci. Rep.">
        <title>Comparative analysis of the Pocillopora damicornis genome highlights role of immune system in coral evolution.</title>
        <authorList>
            <person name="Cunning R."/>
            <person name="Bay R.A."/>
            <person name="Gillette P."/>
            <person name="Baker A.C."/>
            <person name="Traylor-Knowles N."/>
        </authorList>
    </citation>
    <scope>NUCLEOTIDE SEQUENCE [LARGE SCALE GENOMIC DNA]</scope>
    <source>
        <strain evidence="8">RSMAS</strain>
        <tissue evidence="8">Whole animal</tissue>
    </source>
</reference>
<feature type="signal peptide" evidence="5">
    <location>
        <begin position="1"/>
        <end position="21"/>
    </location>
</feature>
<dbReference type="OMA" id="ILQPLQW"/>
<keyword evidence="4" id="KW-0393">Immunoglobulin domain</keyword>
<dbReference type="InterPro" id="IPR007110">
    <property type="entry name" value="Ig-like_dom"/>
</dbReference>
<feature type="domain" description="Ig-like" evidence="6">
    <location>
        <begin position="21"/>
        <end position="105"/>
    </location>
</feature>
<dbReference type="Pfam" id="PF00041">
    <property type="entry name" value="fn3"/>
    <property type="match status" value="2"/>
</dbReference>
<dbReference type="Pfam" id="PF13927">
    <property type="entry name" value="Ig_3"/>
    <property type="match status" value="2"/>
</dbReference>
<dbReference type="InterPro" id="IPR003599">
    <property type="entry name" value="Ig_sub"/>
</dbReference>
<feature type="domain" description="Ig-like" evidence="6">
    <location>
        <begin position="133"/>
        <end position="195"/>
    </location>
</feature>
<evidence type="ECO:0000313" key="9">
    <source>
        <dbReference type="Proteomes" id="UP000275408"/>
    </source>
</evidence>
<dbReference type="InterPro" id="IPR036116">
    <property type="entry name" value="FN3_sf"/>
</dbReference>
<dbReference type="SMART" id="SM00408">
    <property type="entry name" value="IGc2"/>
    <property type="match status" value="4"/>
</dbReference>
<name>A0A3M6TP32_POCDA</name>
<evidence type="ECO:0000256" key="4">
    <source>
        <dbReference type="ARBA" id="ARBA00023319"/>
    </source>
</evidence>
<evidence type="ECO:0000256" key="5">
    <source>
        <dbReference type="SAM" id="SignalP"/>
    </source>
</evidence>
<feature type="domain" description="Ig-like" evidence="6">
    <location>
        <begin position="202"/>
        <end position="275"/>
    </location>
</feature>
<evidence type="ECO:0000256" key="1">
    <source>
        <dbReference type="ARBA" id="ARBA00022729"/>
    </source>
</evidence>
<keyword evidence="3" id="KW-1015">Disulfide bond</keyword>
<feature type="domain" description="Fibronectin type-III" evidence="7">
    <location>
        <begin position="486"/>
        <end position="575"/>
    </location>
</feature>
<feature type="domain" description="Fibronectin type-III" evidence="7">
    <location>
        <begin position="576"/>
        <end position="676"/>
    </location>
</feature>
<dbReference type="SMART" id="SM00060">
    <property type="entry name" value="FN3"/>
    <property type="match status" value="2"/>
</dbReference>
<evidence type="ECO:0000259" key="6">
    <source>
        <dbReference type="PROSITE" id="PS50835"/>
    </source>
</evidence>
<dbReference type="InterPro" id="IPR003961">
    <property type="entry name" value="FN3_dom"/>
</dbReference>
<dbReference type="InterPro" id="IPR013098">
    <property type="entry name" value="Ig_I-set"/>
</dbReference>
<dbReference type="PROSITE" id="PS50853">
    <property type="entry name" value="FN3"/>
    <property type="match status" value="2"/>
</dbReference>
<dbReference type="OrthoDB" id="5961442at2759"/>
<gene>
    <name evidence="8" type="ORF">pdam_00001849</name>
</gene>
<dbReference type="PROSITE" id="PS50835">
    <property type="entry name" value="IG_LIKE"/>
    <property type="match status" value="4"/>
</dbReference>
<dbReference type="AlphaFoldDB" id="A0A3M6TP32"/>